<reference evidence="1 2" key="1">
    <citation type="submission" date="2017-06" db="EMBL/GenBank/DDBJ databases">
        <title>Novel microbial phyla capable of carbon fixation and sulfur reduction in deep-sea sediments.</title>
        <authorList>
            <person name="Huang J."/>
            <person name="Baker B."/>
            <person name="Wang Y."/>
        </authorList>
    </citation>
    <scope>NUCLEOTIDE SEQUENCE [LARGE SCALE GENOMIC DNA]</scope>
    <source>
        <strain evidence="1">B3_TA06</strain>
    </source>
</reference>
<gene>
    <name evidence="1" type="ORF">CEE36_08335</name>
</gene>
<comment type="caution">
    <text evidence="1">The sequence shown here is derived from an EMBL/GenBank/DDBJ whole genome shotgun (WGS) entry which is preliminary data.</text>
</comment>
<protein>
    <recommendedName>
        <fullName evidence="3">LysM domain-containing protein</fullName>
    </recommendedName>
</protein>
<dbReference type="Proteomes" id="UP000317778">
    <property type="component" value="Unassembled WGS sequence"/>
</dbReference>
<proteinExistence type="predicted"/>
<sequence>MEHNSERGFFHPLNQGEDIWLLAELYYGDASLWWVIYHANLDRFGDDPEYTAPGLEVFIPYLEVSEQQGKVPGFLAQVALNPSYDPMVLLAADRYGDPTLCFDLYAYNRWDADHAAQAGDRILYFARARKPEMRMAERWRSIFYRG</sequence>
<evidence type="ECO:0008006" key="3">
    <source>
        <dbReference type="Google" id="ProtNLM"/>
    </source>
</evidence>
<dbReference type="AlphaFoldDB" id="A0A532V2A1"/>
<evidence type="ECO:0000313" key="1">
    <source>
        <dbReference type="EMBL" id="TKJ41313.1"/>
    </source>
</evidence>
<accession>A0A532V2A1</accession>
<dbReference type="EMBL" id="NJBO01000014">
    <property type="protein sequence ID" value="TKJ41313.1"/>
    <property type="molecule type" value="Genomic_DNA"/>
</dbReference>
<organism evidence="1 2">
    <name type="scientific">candidate division TA06 bacterium B3_TA06</name>
    <dbReference type="NCBI Taxonomy" id="2012487"/>
    <lineage>
        <taxon>Bacteria</taxon>
        <taxon>Bacteria division TA06</taxon>
    </lineage>
</organism>
<name>A0A532V2A1_UNCT6</name>
<evidence type="ECO:0000313" key="2">
    <source>
        <dbReference type="Proteomes" id="UP000317778"/>
    </source>
</evidence>